<keyword evidence="5 9" id="KW-0297">G-protein coupled receptor</keyword>
<evidence type="ECO:0000256" key="10">
    <source>
        <dbReference type="SAM" id="Phobius"/>
    </source>
</evidence>
<evidence type="ECO:0000256" key="2">
    <source>
        <dbReference type="ARBA" id="ARBA00022475"/>
    </source>
</evidence>
<feature type="transmembrane region" description="Helical" evidence="10">
    <location>
        <begin position="258"/>
        <end position="277"/>
    </location>
</feature>
<feature type="transmembrane region" description="Helical" evidence="10">
    <location>
        <begin position="197"/>
        <end position="222"/>
    </location>
</feature>
<evidence type="ECO:0000256" key="3">
    <source>
        <dbReference type="ARBA" id="ARBA00022692"/>
    </source>
</evidence>
<feature type="transmembrane region" description="Helical" evidence="10">
    <location>
        <begin position="116"/>
        <end position="143"/>
    </location>
</feature>
<keyword evidence="3 9" id="KW-0812">Transmembrane</keyword>
<dbReference type="InterPro" id="IPR050569">
    <property type="entry name" value="TAAR"/>
</dbReference>
<dbReference type="PROSITE" id="PS00237">
    <property type="entry name" value="G_PROTEIN_RECEP_F1_1"/>
    <property type="match status" value="1"/>
</dbReference>
<feature type="domain" description="G-protein coupled receptors family 1 profile" evidence="11">
    <location>
        <begin position="53"/>
        <end position="313"/>
    </location>
</feature>
<keyword evidence="7 9" id="KW-0675">Receptor</keyword>
<comment type="caution">
    <text evidence="12">The sequence shown here is derived from an EMBL/GenBank/DDBJ whole genome shotgun (WGS) entry which is preliminary data.</text>
</comment>
<feature type="transmembrane region" description="Helical" evidence="10">
    <location>
        <begin position="73"/>
        <end position="96"/>
    </location>
</feature>
<evidence type="ECO:0000313" key="12">
    <source>
        <dbReference type="EMBL" id="KAK2157361.1"/>
    </source>
</evidence>
<reference evidence="12" key="1">
    <citation type="journal article" date="2023" name="Mol. Biol. Evol.">
        <title>Third-Generation Sequencing Reveals the Adaptive Role of the Epigenome in Three Deep-Sea Polychaetes.</title>
        <authorList>
            <person name="Perez M."/>
            <person name="Aroh O."/>
            <person name="Sun Y."/>
            <person name="Lan Y."/>
            <person name="Juniper S.K."/>
            <person name="Young C.R."/>
            <person name="Angers B."/>
            <person name="Qian P.Y."/>
        </authorList>
    </citation>
    <scope>NUCLEOTIDE SEQUENCE</scope>
    <source>
        <strain evidence="12">P08H-3</strain>
    </source>
</reference>
<keyword evidence="6 10" id="KW-0472">Membrane</keyword>
<dbReference type="PROSITE" id="PS50262">
    <property type="entry name" value="G_PROTEIN_RECEP_F1_2"/>
    <property type="match status" value="1"/>
</dbReference>
<dbReference type="SUPFAM" id="SSF81321">
    <property type="entry name" value="Family A G protein-coupled receptor-like"/>
    <property type="match status" value="1"/>
</dbReference>
<protein>
    <recommendedName>
        <fullName evidence="11">G-protein coupled receptors family 1 profile domain-containing protein</fullName>
    </recommendedName>
</protein>
<accession>A0AAD9N720</accession>
<evidence type="ECO:0000256" key="1">
    <source>
        <dbReference type="ARBA" id="ARBA00004651"/>
    </source>
</evidence>
<keyword evidence="8 9" id="KW-0807">Transducer</keyword>
<dbReference type="Proteomes" id="UP001208570">
    <property type="component" value="Unassembled WGS sequence"/>
</dbReference>
<evidence type="ECO:0000256" key="8">
    <source>
        <dbReference type="ARBA" id="ARBA00023224"/>
    </source>
</evidence>
<evidence type="ECO:0000259" key="11">
    <source>
        <dbReference type="PROSITE" id="PS50262"/>
    </source>
</evidence>
<evidence type="ECO:0000256" key="7">
    <source>
        <dbReference type="ARBA" id="ARBA00023170"/>
    </source>
</evidence>
<feature type="transmembrane region" description="Helical" evidence="10">
    <location>
        <begin position="155"/>
        <end position="177"/>
    </location>
</feature>
<dbReference type="PANTHER" id="PTHR24249:SF372">
    <property type="entry name" value="G-PROTEIN COUPLED RECEPTORS FAMILY 1 PROFILE DOMAIN-CONTAINING PROTEIN"/>
    <property type="match status" value="1"/>
</dbReference>
<gene>
    <name evidence="12" type="ORF">LSH36_193g11027</name>
</gene>
<dbReference type="InterPro" id="IPR017452">
    <property type="entry name" value="GPCR_Rhodpsn_7TM"/>
</dbReference>
<evidence type="ECO:0000256" key="5">
    <source>
        <dbReference type="ARBA" id="ARBA00023040"/>
    </source>
</evidence>
<evidence type="ECO:0000256" key="9">
    <source>
        <dbReference type="RuleBase" id="RU000688"/>
    </source>
</evidence>
<feature type="transmembrane region" description="Helical" evidence="10">
    <location>
        <begin position="289"/>
        <end position="308"/>
    </location>
</feature>
<keyword evidence="2" id="KW-1003">Cell membrane</keyword>
<dbReference type="EMBL" id="JAODUP010000193">
    <property type="protein sequence ID" value="KAK2157361.1"/>
    <property type="molecule type" value="Genomic_DNA"/>
</dbReference>
<keyword evidence="13" id="KW-1185">Reference proteome</keyword>
<feature type="transmembrane region" description="Helical" evidence="10">
    <location>
        <begin position="40"/>
        <end position="61"/>
    </location>
</feature>
<evidence type="ECO:0000256" key="6">
    <source>
        <dbReference type="ARBA" id="ARBA00023136"/>
    </source>
</evidence>
<dbReference type="GO" id="GO:0004930">
    <property type="term" value="F:G protein-coupled receptor activity"/>
    <property type="evidence" value="ECO:0007669"/>
    <property type="project" value="UniProtKB-KW"/>
</dbReference>
<sequence>MESTTTSDDVATASTVDTNGPVLSSMTIVFSSKAYVSGRYTVYFTEAALIIIANILTLMVVKRSKKLRDIPANTFVVSLACADGMIGVLLPATMMTSMTSNQAVWITSACVFRGPYYAMFCISLVTLLAIGVDRCVAVVHPLLYRRRMTTKIARIASILIWIGQLLIWETFTCYYGSQISAGKNRPRAAHDMFPRKTFFFMIQMEILLPIVGNVILYAFIYIRLRRRKVVVSVSARQDAIETRTKNQLQAKTKAFTKMMALVLGYLVIAWLPYYILVPIHKVNEPTTPIWYVYAFDAAAVLFYSNSFMNPLIYSWQNRDFREAYTKILSCSRLHRSRSTDVNPSECTVSSVPVCLADGTRNGLSCG</sequence>
<comment type="similarity">
    <text evidence="9">Belongs to the G-protein coupled receptor 1 family.</text>
</comment>
<dbReference type="AlphaFoldDB" id="A0AAD9N720"/>
<dbReference type="CDD" id="cd00637">
    <property type="entry name" value="7tm_classA_rhodopsin-like"/>
    <property type="match status" value="1"/>
</dbReference>
<evidence type="ECO:0000313" key="13">
    <source>
        <dbReference type="Proteomes" id="UP001208570"/>
    </source>
</evidence>
<keyword evidence="4 10" id="KW-1133">Transmembrane helix</keyword>
<dbReference type="Gene3D" id="1.20.1070.10">
    <property type="entry name" value="Rhodopsin 7-helix transmembrane proteins"/>
    <property type="match status" value="1"/>
</dbReference>
<dbReference type="PRINTS" id="PR00237">
    <property type="entry name" value="GPCRRHODOPSN"/>
</dbReference>
<name>A0AAD9N720_9ANNE</name>
<dbReference type="PANTHER" id="PTHR24249">
    <property type="entry name" value="HISTAMINE RECEPTOR-RELATED G-PROTEIN COUPLED RECEPTOR"/>
    <property type="match status" value="1"/>
</dbReference>
<comment type="subcellular location">
    <subcellularLocation>
        <location evidence="1">Cell membrane</location>
        <topology evidence="1">Multi-pass membrane protein</topology>
    </subcellularLocation>
</comment>
<dbReference type="InterPro" id="IPR000276">
    <property type="entry name" value="GPCR_Rhodpsn"/>
</dbReference>
<evidence type="ECO:0000256" key="4">
    <source>
        <dbReference type="ARBA" id="ARBA00022989"/>
    </source>
</evidence>
<proteinExistence type="inferred from homology"/>
<dbReference type="Pfam" id="PF00001">
    <property type="entry name" value="7tm_1"/>
    <property type="match status" value="1"/>
</dbReference>
<organism evidence="12 13">
    <name type="scientific">Paralvinella palmiformis</name>
    <dbReference type="NCBI Taxonomy" id="53620"/>
    <lineage>
        <taxon>Eukaryota</taxon>
        <taxon>Metazoa</taxon>
        <taxon>Spiralia</taxon>
        <taxon>Lophotrochozoa</taxon>
        <taxon>Annelida</taxon>
        <taxon>Polychaeta</taxon>
        <taxon>Sedentaria</taxon>
        <taxon>Canalipalpata</taxon>
        <taxon>Terebellida</taxon>
        <taxon>Terebelliformia</taxon>
        <taxon>Alvinellidae</taxon>
        <taxon>Paralvinella</taxon>
    </lineage>
</organism>
<dbReference type="GO" id="GO:0005886">
    <property type="term" value="C:plasma membrane"/>
    <property type="evidence" value="ECO:0007669"/>
    <property type="project" value="UniProtKB-SubCell"/>
</dbReference>